<dbReference type="EMBL" id="CACRXK020000020">
    <property type="protein sequence ID" value="CAB3976919.1"/>
    <property type="molecule type" value="Genomic_DNA"/>
</dbReference>
<dbReference type="OrthoDB" id="6753017at2759"/>
<organism evidence="1 2">
    <name type="scientific">Paramuricea clavata</name>
    <name type="common">Red gorgonian</name>
    <name type="synonym">Violescent sea-whip</name>
    <dbReference type="NCBI Taxonomy" id="317549"/>
    <lineage>
        <taxon>Eukaryota</taxon>
        <taxon>Metazoa</taxon>
        <taxon>Cnidaria</taxon>
        <taxon>Anthozoa</taxon>
        <taxon>Octocorallia</taxon>
        <taxon>Malacalcyonacea</taxon>
        <taxon>Plexauridae</taxon>
        <taxon>Paramuricea</taxon>
    </lineage>
</organism>
<gene>
    <name evidence="1" type="ORF">PACLA_8A007126</name>
</gene>
<evidence type="ECO:0000313" key="1">
    <source>
        <dbReference type="EMBL" id="CAB3976919.1"/>
    </source>
</evidence>
<dbReference type="AlphaFoldDB" id="A0A6S7FLZ4"/>
<evidence type="ECO:0000313" key="2">
    <source>
        <dbReference type="Proteomes" id="UP001152795"/>
    </source>
</evidence>
<reference evidence="1" key="1">
    <citation type="submission" date="2020-04" db="EMBL/GenBank/DDBJ databases">
        <authorList>
            <person name="Alioto T."/>
            <person name="Alioto T."/>
            <person name="Gomez Garrido J."/>
        </authorList>
    </citation>
    <scope>NUCLEOTIDE SEQUENCE</scope>
    <source>
        <strain evidence="1">A484AB</strain>
    </source>
</reference>
<proteinExistence type="predicted"/>
<sequence length="646" mass="73121">MNEDVIPTSPLNCFIYESPQMPAQKLAQVTPKRYPTLLSYAEHVGNATIVEHMKEALNVRSLRKRYRVPNNLTADRLKNSLLKTAHDRKDDWGTEVVGRLEGIGDFVAEETLYHLRCKVLFETSGHYSKTKDVGRKVDEERTAAFYELCEWLDLELEHGERRADVLCFRDRTSNILREHHANIQFGDEKTHIIKTTIKFICNDIATMDLDPKFYATAHTMTNISSQLSFVPESLQMFLRPIVKTDERVAFRGQNFVKAYQPRSRVLPYEMGASGALGTITEETDNQIDDEVEVDVELEDLSVAVTADECGIQSDDLVVSMEAEETSSVGAVTQFVGDNIDLNIVYIYENTPFHSMCLIKVSSPAPHSGDDRTKTAINGVKLKTLDKAKIFKAAEIKILPFTNRKQTEIGAITFLSIADLASSVAQEQPLLSPRDTLWTAVWVIKAKDPEFQHSNCNCWIRRIHADDAKESTHVDFLPVIEGDPNDHRTIFTTLKECMRLCGDEAAIVTFDLLIWLKAVDIIKQANLPIIPRLGGFHLLKSYLGSLGKIMEDSGLLEFIQLIYPGNEAICQHVMKNAFTDEELDKMRTFMEEVADGKMGACHTAPIVAAFEQRFLRKFQKTRRWRKNTCILGAVPLHGRCPQDLHQN</sequence>
<keyword evidence="2" id="KW-1185">Reference proteome</keyword>
<accession>A0A6S7FLZ4</accession>
<comment type="caution">
    <text evidence="1">The sequence shown here is derived from an EMBL/GenBank/DDBJ whole genome shotgun (WGS) entry which is preliminary data.</text>
</comment>
<dbReference type="Proteomes" id="UP001152795">
    <property type="component" value="Unassembled WGS sequence"/>
</dbReference>
<protein>
    <submittedName>
        <fullName evidence="1">Uncharacterized protein</fullName>
    </submittedName>
</protein>
<name>A0A6S7FLZ4_PARCT</name>